<dbReference type="InterPro" id="IPR011990">
    <property type="entry name" value="TPR-like_helical_dom_sf"/>
</dbReference>
<dbReference type="SUPFAM" id="SSF48452">
    <property type="entry name" value="TPR-like"/>
    <property type="match status" value="1"/>
</dbReference>
<proteinExistence type="predicted"/>
<gene>
    <name evidence="2" type="ORF">GA0070563_12934</name>
</gene>
<dbReference type="Proteomes" id="UP000183585">
    <property type="component" value="Unassembled WGS sequence"/>
</dbReference>
<evidence type="ECO:0000313" key="2">
    <source>
        <dbReference type="EMBL" id="SCF50358.1"/>
    </source>
</evidence>
<dbReference type="Gene3D" id="1.25.40.10">
    <property type="entry name" value="Tetratricopeptide repeat domain"/>
    <property type="match status" value="1"/>
</dbReference>
<feature type="compositionally biased region" description="Acidic residues" evidence="1">
    <location>
        <begin position="374"/>
        <end position="429"/>
    </location>
</feature>
<protein>
    <recommendedName>
        <fullName evidence="4">Tetratricopeptide repeat-containing protein</fullName>
    </recommendedName>
</protein>
<sequence length="461" mass="49882">GDRREGGPREGGFRRDGESRERGFRGGDREGTFRSGDRREGGSGGDRREGGFRSGPREGGFRGGEGREGGFRGGDRREGGFRSGPPREGGFRSGPPRDGGFRSGDRTGGYGDRPRRDDRPGFEDRRRDGAGDGSRDRRDDRRDRAEPQGAGAPALPDEIVASDLDQAVRAELLSLAKPVADTVARHLVAAGQLIDEAPAEALAHTLAARRLASRISAVREAVGLAAYHAGEWQTAIAELRTYHRMTGLQSHLAVLADCERALGRPERAIDLFRGADREKLDQAVAVELLIVAAGARGDLGQKDAAVAMLQVRELTNDATEPWAARLRYAYADALLAVDRREEAREWFSRAADVDAEGDTDAAERLLELDGVLIEGDDEDDEPAEEGVDAAADHEDDDHEDDEDEDDEDQEDEDQEDEDADQDDDDEDDVAPVAADRAGSAPTETERGAKPVDSPEPGADLR</sequence>
<evidence type="ECO:0000256" key="1">
    <source>
        <dbReference type="SAM" id="MobiDB-lite"/>
    </source>
</evidence>
<evidence type="ECO:0000313" key="3">
    <source>
        <dbReference type="Proteomes" id="UP000183585"/>
    </source>
</evidence>
<dbReference type="AlphaFoldDB" id="A0A1C5AYS3"/>
<feature type="non-terminal residue" evidence="2">
    <location>
        <position position="1"/>
    </location>
</feature>
<feature type="region of interest" description="Disordered" evidence="1">
    <location>
        <begin position="1"/>
        <end position="158"/>
    </location>
</feature>
<name>A0A1C5AYS3_9ACTN</name>
<keyword evidence="3" id="KW-1185">Reference proteome</keyword>
<accession>A0A1C5AYS3</accession>
<dbReference type="EMBL" id="FMCT01000029">
    <property type="protein sequence ID" value="SCF50358.1"/>
    <property type="molecule type" value="Genomic_DNA"/>
</dbReference>
<feature type="compositionally biased region" description="Basic and acidic residues" evidence="1">
    <location>
        <begin position="112"/>
        <end position="146"/>
    </location>
</feature>
<evidence type="ECO:0008006" key="4">
    <source>
        <dbReference type="Google" id="ProtNLM"/>
    </source>
</evidence>
<feature type="compositionally biased region" description="Basic and acidic residues" evidence="1">
    <location>
        <begin position="1"/>
        <end position="80"/>
    </location>
</feature>
<feature type="region of interest" description="Disordered" evidence="1">
    <location>
        <begin position="374"/>
        <end position="461"/>
    </location>
</feature>
<reference evidence="3" key="1">
    <citation type="submission" date="2016-06" db="EMBL/GenBank/DDBJ databases">
        <authorList>
            <person name="Varghese N."/>
            <person name="Submissions Spin"/>
        </authorList>
    </citation>
    <scope>NUCLEOTIDE SEQUENCE [LARGE SCALE GENOMIC DNA]</scope>
    <source>
        <strain evidence="3">DSM 43168</strain>
    </source>
</reference>
<organism evidence="2 3">
    <name type="scientific">Micromonospora carbonacea</name>
    <dbReference type="NCBI Taxonomy" id="47853"/>
    <lineage>
        <taxon>Bacteria</taxon>
        <taxon>Bacillati</taxon>
        <taxon>Actinomycetota</taxon>
        <taxon>Actinomycetes</taxon>
        <taxon>Micromonosporales</taxon>
        <taxon>Micromonosporaceae</taxon>
        <taxon>Micromonospora</taxon>
    </lineage>
</organism>